<gene>
    <name evidence="2" type="ORF">g.177405</name>
</gene>
<accession>A0A2S2P5N8</accession>
<protein>
    <submittedName>
        <fullName evidence="2">Uncharacterized protein</fullName>
    </submittedName>
</protein>
<reference evidence="2" key="1">
    <citation type="submission" date="2018-04" db="EMBL/GenBank/DDBJ databases">
        <title>Transcriptome of Schizaphis graminum biotype I.</title>
        <authorList>
            <person name="Scully E.D."/>
            <person name="Geib S.M."/>
            <person name="Palmer N.A."/>
            <person name="Koch K."/>
            <person name="Bradshaw J."/>
            <person name="Heng-Moss T."/>
            <person name="Sarath G."/>
        </authorList>
    </citation>
    <scope>NUCLEOTIDE SEQUENCE</scope>
</reference>
<sequence length="109" mass="12843">MEPFLMAAADENVLRDVSRTPSLIVANIRLVRQLENKKTELRRLKRSLKHKDQQILALRNHILEMKKKNTTPNDGTNNILVDFENMKVDEEDIDPDFRQLEVLEEEVIY</sequence>
<organism evidence="2">
    <name type="scientific">Schizaphis graminum</name>
    <name type="common">Green bug aphid</name>
    <dbReference type="NCBI Taxonomy" id="13262"/>
    <lineage>
        <taxon>Eukaryota</taxon>
        <taxon>Metazoa</taxon>
        <taxon>Ecdysozoa</taxon>
        <taxon>Arthropoda</taxon>
        <taxon>Hexapoda</taxon>
        <taxon>Insecta</taxon>
        <taxon>Pterygota</taxon>
        <taxon>Neoptera</taxon>
        <taxon>Paraneoptera</taxon>
        <taxon>Hemiptera</taxon>
        <taxon>Sternorrhyncha</taxon>
        <taxon>Aphidomorpha</taxon>
        <taxon>Aphidoidea</taxon>
        <taxon>Aphididae</taxon>
        <taxon>Aphidini</taxon>
        <taxon>Schizaphis</taxon>
    </lineage>
</organism>
<evidence type="ECO:0000256" key="1">
    <source>
        <dbReference type="SAM" id="Coils"/>
    </source>
</evidence>
<dbReference type="EMBL" id="GGMR01012168">
    <property type="protein sequence ID" value="MBY24787.1"/>
    <property type="molecule type" value="Transcribed_RNA"/>
</dbReference>
<name>A0A2S2P5N8_SCHGA</name>
<evidence type="ECO:0000313" key="2">
    <source>
        <dbReference type="EMBL" id="MBY24787.1"/>
    </source>
</evidence>
<proteinExistence type="predicted"/>
<keyword evidence="1" id="KW-0175">Coiled coil</keyword>
<feature type="coiled-coil region" evidence="1">
    <location>
        <begin position="27"/>
        <end position="54"/>
    </location>
</feature>
<dbReference type="AlphaFoldDB" id="A0A2S2P5N8"/>